<evidence type="ECO:0000313" key="1">
    <source>
        <dbReference type="EMBL" id="QDI92503.1"/>
    </source>
</evidence>
<sequence>MSRRKIAAVLAAAVVQAGCLLELLSRGYRGDDVRAVQEALVEANFYPDINALNALNNGVDGIYGRILVKNSKKLFKRINQTTVVYDDKLRMYVRRDGSMQRLSLIFLF</sequence>
<accession>A0A514LL29</accession>
<dbReference type="AlphaFoldDB" id="A0A514LL29"/>
<name>A0A514LL29_9BACI</name>
<keyword evidence="2" id="KW-1185">Reference proteome</keyword>
<dbReference type="InterPro" id="IPR036366">
    <property type="entry name" value="PGBDSf"/>
</dbReference>
<dbReference type="OrthoDB" id="9812621at2"/>
<proteinExistence type="predicted"/>
<dbReference type="RefSeq" id="WP_142091007.1">
    <property type="nucleotide sequence ID" value="NZ_CP035485.1"/>
</dbReference>
<evidence type="ECO:0000313" key="2">
    <source>
        <dbReference type="Proteomes" id="UP000319756"/>
    </source>
</evidence>
<protein>
    <submittedName>
        <fullName evidence="1">Uncharacterized protein</fullName>
    </submittedName>
</protein>
<organism evidence="1 2">
    <name type="scientific">Salicibibacter halophilus</name>
    <dbReference type="NCBI Taxonomy" id="2502791"/>
    <lineage>
        <taxon>Bacteria</taxon>
        <taxon>Bacillati</taxon>
        <taxon>Bacillota</taxon>
        <taxon>Bacilli</taxon>
        <taxon>Bacillales</taxon>
        <taxon>Bacillaceae</taxon>
        <taxon>Salicibibacter</taxon>
    </lineage>
</organism>
<dbReference type="Proteomes" id="UP000319756">
    <property type="component" value="Chromosome"/>
</dbReference>
<dbReference type="Gene3D" id="1.10.101.10">
    <property type="entry name" value="PGBD-like superfamily/PGBD"/>
    <property type="match status" value="1"/>
</dbReference>
<dbReference type="KEGG" id="sale:EPH95_15985"/>
<dbReference type="EMBL" id="CP035485">
    <property type="protein sequence ID" value="QDI92503.1"/>
    <property type="molecule type" value="Genomic_DNA"/>
</dbReference>
<reference evidence="2" key="1">
    <citation type="submission" date="2019-01" db="EMBL/GenBank/DDBJ databases">
        <title>Genomic analysis of Salicibibacter sp. NKC3-5.</title>
        <authorList>
            <person name="Oh Y.J."/>
        </authorList>
    </citation>
    <scope>NUCLEOTIDE SEQUENCE [LARGE SCALE GENOMIC DNA]</scope>
    <source>
        <strain evidence="2">NKC3-5</strain>
    </source>
</reference>
<gene>
    <name evidence="1" type="ORF">EPH95_15985</name>
</gene>